<dbReference type="RefSeq" id="WP_010310901.1">
    <property type="nucleotide sequence ID" value="NZ_CP061007.1"/>
</dbReference>
<protein>
    <submittedName>
        <fullName evidence="1">Uncharacterized protein</fullName>
    </submittedName>
</protein>
<evidence type="ECO:0000313" key="1">
    <source>
        <dbReference type="EMBL" id="PKW18649.1"/>
    </source>
</evidence>
<sequence length="101" mass="11383">MSNDESVVSVEVLRQVLNQALDNLQQQAGETVELDKDYFWSIPPEAAYDIYTQPDPEQLTIGQLSESWNNLTQLLSRGEPVPPYALVWISDVLKALGHQAR</sequence>
<keyword evidence="2" id="KW-1185">Reference proteome</keyword>
<accession>A0A2N3Y6U7</accession>
<comment type="caution">
    <text evidence="1">The sequence shown here is derived from an EMBL/GenBank/DDBJ whole genome shotgun (WGS) entry which is preliminary data.</text>
</comment>
<dbReference type="STRING" id="994479.GCA_000194155_05225"/>
<gene>
    <name evidence="1" type="ORF">A8926_6759</name>
</gene>
<organism evidence="1 2">
    <name type="scientific">Saccharopolyspora spinosa</name>
    <dbReference type="NCBI Taxonomy" id="60894"/>
    <lineage>
        <taxon>Bacteria</taxon>
        <taxon>Bacillati</taxon>
        <taxon>Actinomycetota</taxon>
        <taxon>Actinomycetes</taxon>
        <taxon>Pseudonocardiales</taxon>
        <taxon>Pseudonocardiaceae</taxon>
        <taxon>Saccharopolyspora</taxon>
    </lineage>
</organism>
<proteinExistence type="predicted"/>
<dbReference type="Proteomes" id="UP000233786">
    <property type="component" value="Unassembled WGS sequence"/>
</dbReference>
<reference evidence="1" key="1">
    <citation type="submission" date="2017-12" db="EMBL/GenBank/DDBJ databases">
        <title>Sequencing the genomes of 1000 Actinobacteria strains.</title>
        <authorList>
            <person name="Klenk H.-P."/>
        </authorList>
    </citation>
    <scope>NUCLEOTIDE SEQUENCE [LARGE SCALE GENOMIC DNA]</scope>
    <source>
        <strain evidence="1">DSM 44228</strain>
    </source>
</reference>
<evidence type="ECO:0000313" key="2">
    <source>
        <dbReference type="Proteomes" id="UP000233786"/>
    </source>
</evidence>
<dbReference type="AlphaFoldDB" id="A0A2N3Y6U7"/>
<name>A0A2N3Y6U7_SACSN</name>
<dbReference type="OrthoDB" id="5521008at2"/>
<dbReference type="EMBL" id="PJNB01000001">
    <property type="protein sequence ID" value="PKW18649.1"/>
    <property type="molecule type" value="Genomic_DNA"/>
</dbReference>